<dbReference type="Pfam" id="PF04857">
    <property type="entry name" value="CAF1"/>
    <property type="match status" value="1"/>
</dbReference>
<dbReference type="GO" id="GO:0003723">
    <property type="term" value="F:RNA binding"/>
    <property type="evidence" value="ECO:0007669"/>
    <property type="project" value="TreeGrafter"/>
</dbReference>
<dbReference type="GO" id="GO:0000175">
    <property type="term" value="F:3'-5'-RNA exonuclease activity"/>
    <property type="evidence" value="ECO:0007669"/>
    <property type="project" value="TreeGrafter"/>
</dbReference>
<dbReference type="InterPro" id="IPR006941">
    <property type="entry name" value="RNase_CAF1"/>
</dbReference>
<organism evidence="1 2">
    <name type="scientific">Arabidopsis suecica</name>
    <name type="common">Swedish thale-cress</name>
    <name type="synonym">Cardaminopsis suecica</name>
    <dbReference type="NCBI Taxonomy" id="45249"/>
    <lineage>
        <taxon>Eukaryota</taxon>
        <taxon>Viridiplantae</taxon>
        <taxon>Streptophyta</taxon>
        <taxon>Embryophyta</taxon>
        <taxon>Tracheophyta</taxon>
        <taxon>Spermatophyta</taxon>
        <taxon>Magnoliopsida</taxon>
        <taxon>eudicotyledons</taxon>
        <taxon>Gunneridae</taxon>
        <taxon>Pentapetalae</taxon>
        <taxon>rosids</taxon>
        <taxon>malvids</taxon>
        <taxon>Brassicales</taxon>
        <taxon>Brassicaceae</taxon>
        <taxon>Camelineae</taxon>
        <taxon>Arabidopsis</taxon>
    </lineage>
</organism>
<sequence length="752" mass="85379">MLRQMFAVFINLETAGCASVYFERLKFTKRYRFLGIIIFPSFLPPRAKPKNGRLILSLSLRSKMRRHKRWPLRSLVCSFSSSAAETVTTSTAASATAAFPLKHVTRSNFETTLNDLRSLVKAADFVAIDLEMTGVTSAPWRDSLEFDRYDVRYLKVKDSAEKFAVVQFGVCPFRWDSRTQSFVSYPHNFFVFPRQELTFDPPAHEFLCQTTSMDFLAKYQFDFNTCIHEGISYLSRREEEEASKRLKMLHGEDGIDSSGETEELKLVRLADVLFAARMEKLLNEWRSGLLHGGNASSEFPRISNGSNQSMETVFHHMRPALSLKGFTSHQLRVLNSVLRKHFGDLVYIHSNDKSSSSRDFVVYTDSDSDKENLMKEAKDERKRLAERKIQSAIGFRQVIDLLASEKKLIVGHNCFLDIAHVYSKFVGPLPSTAEKFVASINSHFPYIVDTKILLNVNPMLHQRMKKSSTSLSSAFSSLCPQIEFSSRSSDSFLQQRVNIDVEIDNVRCSNWNAGGKHEAGYDAFMTGCIFAQACNHLGFDFKQHSQLDDFAQNEKLEKYINRLYLSWTRGDIIDLRTGHSNADNWRVSKFKYENIVLIWNFPRKLKARGIKECICKAFGSASVTSVYHVDDSAVFVLFKNSELVWDFLALKRQLESSDGPVSVLHPLSKILEGGNTGAADYEAYKEICSSHVSEVMFSDQAETVGVKSRTRPNAQCETETREENTVTVTHKASDLIDAFLANRVEVETATSN</sequence>
<dbReference type="PANTHER" id="PTHR15092">
    <property type="entry name" value="POLY A -SPECIFIC RIBONUCLEASE/TARGET OF EGR1, MEMBER 1"/>
    <property type="match status" value="1"/>
</dbReference>
<dbReference type="AlphaFoldDB" id="A0A8T2HCJ3"/>
<dbReference type="InterPro" id="IPR051181">
    <property type="entry name" value="CAF1_poly(A)_ribonucleases"/>
</dbReference>
<accession>A0A8T2HCJ3</accession>
<evidence type="ECO:0000313" key="1">
    <source>
        <dbReference type="EMBL" id="KAG7657655.1"/>
    </source>
</evidence>
<name>A0A8T2HCJ3_ARASU</name>
<keyword evidence="2" id="KW-1185">Reference proteome</keyword>
<protein>
    <submittedName>
        <fullName evidence="1">Ribonuclease CAF1</fullName>
    </submittedName>
</protein>
<dbReference type="EMBL" id="JAEFBJ010000001">
    <property type="protein sequence ID" value="KAG7657655.1"/>
    <property type="molecule type" value="Genomic_DNA"/>
</dbReference>
<evidence type="ECO:0000313" key="2">
    <source>
        <dbReference type="Proteomes" id="UP000694251"/>
    </source>
</evidence>
<dbReference type="FunFam" id="3.30.420.10:FF:000302">
    <property type="entry name" value="Poly(A)-specific ribonuclease PARN"/>
    <property type="match status" value="1"/>
</dbReference>
<dbReference type="Proteomes" id="UP000694251">
    <property type="component" value="Chromosome 1"/>
</dbReference>
<dbReference type="OrthoDB" id="1432093at2759"/>
<proteinExistence type="predicted"/>
<gene>
    <name evidence="1" type="ORF">ISN44_As01g046950</name>
</gene>
<comment type="caution">
    <text evidence="1">The sequence shown here is derived from an EMBL/GenBank/DDBJ whole genome shotgun (WGS) entry which is preliminary data.</text>
</comment>
<reference evidence="1 2" key="1">
    <citation type="submission" date="2020-12" db="EMBL/GenBank/DDBJ databases">
        <title>Concerted genomic and epigenomic changes stabilize Arabidopsis allopolyploids.</title>
        <authorList>
            <person name="Chen Z."/>
        </authorList>
    </citation>
    <scope>NUCLEOTIDE SEQUENCE [LARGE SCALE GENOMIC DNA]</scope>
    <source>
        <strain evidence="1">As9502</strain>
        <tissue evidence="1">Leaf</tissue>
    </source>
</reference>
<dbReference type="PANTHER" id="PTHR15092:SF22">
    <property type="entry name" value="POLY(A)-SPECIFIC RIBONUCLEASE PNLDC1"/>
    <property type="match status" value="1"/>
</dbReference>